<sequence>TESSEELMILEFRTPQHPSSLGINNNWGGASPLLARNVPKESLEQKYTRLNNTRTVDGIFTYPDDYYYYDDDDDEQSHLHSSYYPYSDCRSHQISASDYEPSKRSKRSRVRLLFHKLPLLLFRRKKERTITLGWNTKRRFRLWRIPTLRLDLQNKWPNGWC</sequence>
<dbReference type="EMBL" id="JASCZI010212461">
    <property type="protein sequence ID" value="MED6199521.1"/>
    <property type="molecule type" value="Genomic_DNA"/>
</dbReference>
<proteinExistence type="predicted"/>
<gene>
    <name evidence="1" type="ORF">PIB30_076728</name>
</gene>
<dbReference type="Proteomes" id="UP001341840">
    <property type="component" value="Unassembled WGS sequence"/>
</dbReference>
<accession>A0ABU6XNY0</accession>
<reference evidence="1 2" key="1">
    <citation type="journal article" date="2023" name="Plants (Basel)">
        <title>Bridging the Gap: Combining Genomics and Transcriptomics Approaches to Understand Stylosanthes scabra, an Orphan Legume from the Brazilian Caatinga.</title>
        <authorList>
            <person name="Ferreira-Neto J.R.C."/>
            <person name="da Silva M.D."/>
            <person name="Binneck E."/>
            <person name="de Melo N.F."/>
            <person name="da Silva R.H."/>
            <person name="de Melo A.L.T.M."/>
            <person name="Pandolfi V."/>
            <person name="Bustamante F.O."/>
            <person name="Brasileiro-Vidal A.C."/>
            <person name="Benko-Iseppon A.M."/>
        </authorList>
    </citation>
    <scope>NUCLEOTIDE SEQUENCE [LARGE SCALE GENOMIC DNA]</scope>
    <source>
        <tissue evidence="1">Leaves</tissue>
    </source>
</reference>
<keyword evidence="2" id="KW-1185">Reference proteome</keyword>
<name>A0ABU6XNY0_9FABA</name>
<organism evidence="1 2">
    <name type="scientific">Stylosanthes scabra</name>
    <dbReference type="NCBI Taxonomy" id="79078"/>
    <lineage>
        <taxon>Eukaryota</taxon>
        <taxon>Viridiplantae</taxon>
        <taxon>Streptophyta</taxon>
        <taxon>Embryophyta</taxon>
        <taxon>Tracheophyta</taxon>
        <taxon>Spermatophyta</taxon>
        <taxon>Magnoliopsida</taxon>
        <taxon>eudicotyledons</taxon>
        <taxon>Gunneridae</taxon>
        <taxon>Pentapetalae</taxon>
        <taxon>rosids</taxon>
        <taxon>fabids</taxon>
        <taxon>Fabales</taxon>
        <taxon>Fabaceae</taxon>
        <taxon>Papilionoideae</taxon>
        <taxon>50 kb inversion clade</taxon>
        <taxon>dalbergioids sensu lato</taxon>
        <taxon>Dalbergieae</taxon>
        <taxon>Pterocarpus clade</taxon>
        <taxon>Stylosanthes</taxon>
    </lineage>
</organism>
<comment type="caution">
    <text evidence="1">The sequence shown here is derived from an EMBL/GenBank/DDBJ whole genome shotgun (WGS) entry which is preliminary data.</text>
</comment>
<evidence type="ECO:0000313" key="2">
    <source>
        <dbReference type="Proteomes" id="UP001341840"/>
    </source>
</evidence>
<evidence type="ECO:0000313" key="1">
    <source>
        <dbReference type="EMBL" id="MED6199521.1"/>
    </source>
</evidence>
<feature type="non-terminal residue" evidence="1">
    <location>
        <position position="1"/>
    </location>
</feature>
<protein>
    <submittedName>
        <fullName evidence="1">Uncharacterized protein</fullName>
    </submittedName>
</protein>